<dbReference type="VEuPathDB" id="FungiDB:RhiirA1_395884"/>
<dbReference type="InterPro" id="IPR006597">
    <property type="entry name" value="Sel1-like"/>
</dbReference>
<name>A0A2I1HF95_9GLOM</name>
<protein>
    <submittedName>
        <fullName evidence="2">HCP-like protein</fullName>
    </submittedName>
</protein>
<comment type="similarity">
    <text evidence="1">Belongs to the sel-1 family.</text>
</comment>
<organism evidence="2 3">
    <name type="scientific">Rhizophagus irregularis</name>
    <dbReference type="NCBI Taxonomy" id="588596"/>
    <lineage>
        <taxon>Eukaryota</taxon>
        <taxon>Fungi</taxon>
        <taxon>Fungi incertae sedis</taxon>
        <taxon>Mucoromycota</taxon>
        <taxon>Glomeromycotina</taxon>
        <taxon>Glomeromycetes</taxon>
        <taxon>Glomerales</taxon>
        <taxon>Glomeraceae</taxon>
        <taxon>Rhizophagus</taxon>
    </lineage>
</organism>
<dbReference type="InterPro" id="IPR011990">
    <property type="entry name" value="TPR-like_helical_dom_sf"/>
</dbReference>
<dbReference type="Gene3D" id="1.25.40.10">
    <property type="entry name" value="Tetratricopeptide repeat domain"/>
    <property type="match status" value="1"/>
</dbReference>
<dbReference type="PANTHER" id="PTHR11102">
    <property type="entry name" value="SEL-1-LIKE PROTEIN"/>
    <property type="match status" value="1"/>
</dbReference>
<evidence type="ECO:0000256" key="1">
    <source>
        <dbReference type="ARBA" id="ARBA00038101"/>
    </source>
</evidence>
<dbReference type="VEuPathDB" id="FungiDB:FUN_010018"/>
<evidence type="ECO:0000313" key="2">
    <source>
        <dbReference type="EMBL" id="PKY57515.1"/>
    </source>
</evidence>
<proteinExistence type="inferred from homology"/>
<dbReference type="Gene3D" id="3.30.1370.110">
    <property type="match status" value="1"/>
</dbReference>
<accession>A0A2I1HF95</accession>
<dbReference type="InterPro" id="IPR036063">
    <property type="entry name" value="Smr_dom_sf"/>
</dbReference>
<dbReference type="PANTHER" id="PTHR11102:SF160">
    <property type="entry name" value="ERAD-ASSOCIATED E3 UBIQUITIN-PROTEIN LIGASE COMPONENT HRD3"/>
    <property type="match status" value="1"/>
</dbReference>
<dbReference type="VEuPathDB" id="FungiDB:RhiirFUN_021843"/>
<gene>
    <name evidence="2" type="ORF">RhiirA4_478631</name>
</gene>
<dbReference type="SUPFAM" id="SSF160443">
    <property type="entry name" value="SMR domain-like"/>
    <property type="match status" value="1"/>
</dbReference>
<dbReference type="Proteomes" id="UP000234323">
    <property type="component" value="Unassembled WGS sequence"/>
</dbReference>
<sequence length="454" mass="52265">MADTLEKSENDKISGLSDILSVDTLSLDAQSFKTVSTKNILDIDIIFTSAEEKPSYDKKLKKFFISIVDKITNPSDLIKEVKNDIKKWKSKDKKRKSKNRLNDFLGYYECLNTSELLNPKISLFTARIDLHKENVDEAKNLIITKIKNTPYVENASIFVIPGVGNHMNSTNNPGVLNKSFPVWIKDDSIKNLIDGEPVKGEGTYEIFIKKINNNNNNNNNSNVIIENETINEWKEYAENGDIKYMMALAGYYMMKGPKENHREAESWYKEAEKLGSYEAKLCLGYMYSIGKLSFDPKRAKVLFKDVVNLEKSNNDSEKELSRIAMRNMALIYHNSHLIRAFEPSNLTKVRKRSDLIISNLAKIKLKRAFKWYKKSFDLYDSQSAYNLGLLYESDDGIKKDEKQAEYYFRKAVEFDNNNIFAKKKLGNILFKKKDANEKDEGLRLLMEVASIGLE</sequence>
<dbReference type="SUPFAM" id="SSF81901">
    <property type="entry name" value="HCP-like"/>
    <property type="match status" value="2"/>
</dbReference>
<dbReference type="AlphaFoldDB" id="A0A2I1HF95"/>
<reference evidence="2 3" key="1">
    <citation type="submission" date="2015-10" db="EMBL/GenBank/DDBJ databases">
        <title>Genome analyses suggest a sexual origin of heterokaryosis in a supposedly ancient asexual fungus.</title>
        <authorList>
            <person name="Ropars J."/>
            <person name="Sedzielewska K."/>
            <person name="Noel J."/>
            <person name="Charron P."/>
            <person name="Farinelli L."/>
            <person name="Marton T."/>
            <person name="Kruger M."/>
            <person name="Pelin A."/>
            <person name="Brachmann A."/>
            <person name="Corradi N."/>
        </authorList>
    </citation>
    <scope>NUCLEOTIDE SEQUENCE [LARGE SCALE GENOMIC DNA]</scope>
    <source>
        <strain evidence="2 3">A4</strain>
    </source>
</reference>
<dbReference type="Pfam" id="PF08238">
    <property type="entry name" value="Sel1"/>
    <property type="match status" value="3"/>
</dbReference>
<dbReference type="SMART" id="SM00671">
    <property type="entry name" value="SEL1"/>
    <property type="match status" value="2"/>
</dbReference>
<keyword evidence="3" id="KW-1185">Reference proteome</keyword>
<dbReference type="InterPro" id="IPR050767">
    <property type="entry name" value="Sel1_AlgK"/>
</dbReference>
<evidence type="ECO:0000313" key="3">
    <source>
        <dbReference type="Proteomes" id="UP000234323"/>
    </source>
</evidence>
<comment type="caution">
    <text evidence="2">The sequence shown here is derived from an EMBL/GenBank/DDBJ whole genome shotgun (WGS) entry which is preliminary data.</text>
</comment>
<dbReference type="EMBL" id="LLXI01002583">
    <property type="protein sequence ID" value="PKY57515.1"/>
    <property type="molecule type" value="Genomic_DNA"/>
</dbReference>